<gene>
    <name evidence="1" type="ORF">BDR25DRAFT_342871</name>
</gene>
<dbReference type="EMBL" id="MU003506">
    <property type="protein sequence ID" value="KAF2471118.1"/>
    <property type="molecule type" value="Genomic_DNA"/>
</dbReference>
<accession>A0ACB6QVU1</accession>
<organism evidence="1 2">
    <name type="scientific">Lindgomyces ingoldianus</name>
    <dbReference type="NCBI Taxonomy" id="673940"/>
    <lineage>
        <taxon>Eukaryota</taxon>
        <taxon>Fungi</taxon>
        <taxon>Dikarya</taxon>
        <taxon>Ascomycota</taxon>
        <taxon>Pezizomycotina</taxon>
        <taxon>Dothideomycetes</taxon>
        <taxon>Pleosporomycetidae</taxon>
        <taxon>Pleosporales</taxon>
        <taxon>Lindgomycetaceae</taxon>
        <taxon>Lindgomyces</taxon>
    </lineage>
</organism>
<name>A0ACB6QVU1_9PLEO</name>
<sequence length="1308" mass="150260">MSKVNRMQILGVRSFDNKQHQNIVFWTPLTLIVGYNGSGKTTIIECLKYATTGELPPNSKTGGAFIHDPKLCGEKEVMARVQLSFTAASGSRMVVDRKLQLTVKKASRSQKTLDCSLLIAKDGEKSVVSSRVAHLDQILPQYLGVSKAVLENVIFCHQDDSLWPMSEPSALKKKFDEIFEAQKYTKAIDNIKILRKKHTEELGKFKLIEQHAKEDRDRGERARKKADALFDEIETLNNKAKNLEERVAEAKMKSKEAFDHAARFEQIVAQLNGKRITLRANQESVVDLEANLKQMLETDEDLHSMLNQYEERVALYGKQQEELRKEYSNLKQDLDVNRESLGVKQSEIGKYQAQKEQHERHLSQRETLIKETAKRHGIRGFDYDITDSQVTDFLAIIGKMSSDQNRALDRARKDTQEELRNAQNGVNQLNEQKSVLTQRKEMSRSQIAANDRRVVDLQRTMDKIDIDEGGEAILKDKKNETEQRLKTANANNLSQRFDDRIRDADAAQRNLDERKESLEAELVNATRLARDSAQIEYAQDELQRTKRSLETMKGAHGSRIAQLVEVGWDPATLSSSFERAVTYKATEVKEAESRRDISQSKLDNINFKLSTVESEQKKKRTEFQKCEKAVQDAIGSDDIADFEQTLQEREEIYETTTMDQAKFQAQLEYMRSCLKTAKEDDRCRLCKRSLKDDRSEQFKKAEFITSIEQIITKAEKAAREENADEMFAELEDAKKAKPSYDLAMRLRHTELPTLQSESTRWVAERDVVNKELEEQDAIIQDLQTSKMEVESLSKNVQSIVNSYNQARDLEKKILELSEKQKAAGFGRSIDDIQEELKKIGDEVRSAKAVLASVSEERDKSRNLVNTLEFNIRDINAELNSAQSKLKEKRALAERMEELKTHSSDQREAIRGYDRDIQNLVPQIEQAQLKYDDINSRGSERVQRLQDDASKLSDSVRQLSYAENEITAYKEKGGPQQLARSQREFEILQAEISRVEEDMIHVTRQVKKIDDTLRDTDNTKRSISDNLRYRKAKRSLQTLQAEIQELETNNAEKDQERWDLEGNHWQNEWNKLTTMNASLLGTMKEKDEQLKDLEAEWQTDFQDANYKYREAHIKVETTKAAVEDLGRYGGALDKAIMKYHTLKMEEINSIIEELWRQAYQGTDVDSIRIRSDNETGKGNRSYNYRVVMVKQEVEMDMRGRCSAGQKVLASIVIRLALAECFGTNCGLIALDEPTTNLDQENIIGLASALSEIIKVRKKQANFQLIVITHDEEFLRAMNCSDYATHYYRVTRDGSQNSLIELQDISLVSK</sequence>
<reference evidence="1" key="1">
    <citation type="journal article" date="2020" name="Stud. Mycol.">
        <title>101 Dothideomycetes genomes: a test case for predicting lifestyles and emergence of pathogens.</title>
        <authorList>
            <person name="Haridas S."/>
            <person name="Albert R."/>
            <person name="Binder M."/>
            <person name="Bloem J."/>
            <person name="Labutti K."/>
            <person name="Salamov A."/>
            <person name="Andreopoulos B."/>
            <person name="Baker S."/>
            <person name="Barry K."/>
            <person name="Bills G."/>
            <person name="Bluhm B."/>
            <person name="Cannon C."/>
            <person name="Castanera R."/>
            <person name="Culley D."/>
            <person name="Daum C."/>
            <person name="Ezra D."/>
            <person name="Gonzalez J."/>
            <person name="Henrissat B."/>
            <person name="Kuo A."/>
            <person name="Liang C."/>
            <person name="Lipzen A."/>
            <person name="Lutzoni F."/>
            <person name="Magnuson J."/>
            <person name="Mondo S."/>
            <person name="Nolan M."/>
            <person name="Ohm R."/>
            <person name="Pangilinan J."/>
            <person name="Park H.-J."/>
            <person name="Ramirez L."/>
            <person name="Alfaro M."/>
            <person name="Sun H."/>
            <person name="Tritt A."/>
            <person name="Yoshinaga Y."/>
            <person name="Zwiers L.-H."/>
            <person name="Turgeon B."/>
            <person name="Goodwin S."/>
            <person name="Spatafora J."/>
            <person name="Crous P."/>
            <person name="Grigoriev I."/>
        </authorList>
    </citation>
    <scope>NUCLEOTIDE SEQUENCE</scope>
    <source>
        <strain evidence="1">ATCC 200398</strain>
    </source>
</reference>
<comment type="caution">
    <text evidence="1">The sequence shown here is derived from an EMBL/GenBank/DDBJ whole genome shotgun (WGS) entry which is preliminary data.</text>
</comment>
<proteinExistence type="predicted"/>
<evidence type="ECO:0000313" key="1">
    <source>
        <dbReference type="EMBL" id="KAF2471118.1"/>
    </source>
</evidence>
<keyword evidence="2" id="KW-1185">Reference proteome</keyword>
<protein>
    <submittedName>
        <fullName evidence="1">Uncharacterized protein</fullName>
    </submittedName>
</protein>
<evidence type="ECO:0000313" key="2">
    <source>
        <dbReference type="Proteomes" id="UP000799755"/>
    </source>
</evidence>
<dbReference type="Proteomes" id="UP000799755">
    <property type="component" value="Unassembled WGS sequence"/>
</dbReference>